<feature type="region of interest" description="Disordered" evidence="1">
    <location>
        <begin position="27"/>
        <end position="47"/>
    </location>
</feature>
<evidence type="ECO:0000313" key="5">
    <source>
        <dbReference type="Proteomes" id="UP000604825"/>
    </source>
</evidence>
<accession>A0A811RI53</accession>
<protein>
    <recommendedName>
        <fullName evidence="6">DUF4216 domain-containing protein</fullName>
    </recommendedName>
</protein>
<name>A0A811RI53_9POAL</name>
<dbReference type="OrthoDB" id="673136at2759"/>
<dbReference type="Pfam" id="PF13952">
    <property type="entry name" value="DUF4216"/>
    <property type="match status" value="1"/>
</dbReference>
<feature type="compositionally biased region" description="Polar residues" evidence="1">
    <location>
        <begin position="27"/>
        <end position="46"/>
    </location>
</feature>
<evidence type="ECO:0008006" key="6">
    <source>
        <dbReference type="Google" id="ProtNLM"/>
    </source>
</evidence>
<feature type="domain" description="DUF4218" evidence="3">
    <location>
        <begin position="145"/>
        <end position="193"/>
    </location>
</feature>
<comment type="caution">
    <text evidence="4">The sequence shown here is derived from an EMBL/GenBank/DDBJ whole genome shotgun (WGS) entry which is preliminary data.</text>
</comment>
<dbReference type="PANTHER" id="PTHR48258">
    <property type="entry name" value="DUF4218 DOMAIN-CONTAINING PROTEIN-RELATED"/>
    <property type="match status" value="1"/>
</dbReference>
<proteinExistence type="predicted"/>
<evidence type="ECO:0000256" key="1">
    <source>
        <dbReference type="SAM" id="MobiDB-lite"/>
    </source>
</evidence>
<dbReference type="Proteomes" id="UP000604825">
    <property type="component" value="Unassembled WGS sequence"/>
</dbReference>
<evidence type="ECO:0000259" key="2">
    <source>
        <dbReference type="Pfam" id="PF13952"/>
    </source>
</evidence>
<evidence type="ECO:0000313" key="4">
    <source>
        <dbReference type="EMBL" id="CAD6269634.1"/>
    </source>
</evidence>
<reference evidence="4" key="1">
    <citation type="submission" date="2020-10" db="EMBL/GenBank/DDBJ databases">
        <authorList>
            <person name="Han B."/>
            <person name="Lu T."/>
            <person name="Zhao Q."/>
            <person name="Huang X."/>
            <person name="Zhao Y."/>
        </authorList>
    </citation>
    <scope>NUCLEOTIDE SEQUENCE</scope>
</reference>
<gene>
    <name evidence="4" type="ORF">NCGR_LOCUS52936</name>
</gene>
<organism evidence="4 5">
    <name type="scientific">Miscanthus lutarioriparius</name>
    <dbReference type="NCBI Taxonomy" id="422564"/>
    <lineage>
        <taxon>Eukaryota</taxon>
        <taxon>Viridiplantae</taxon>
        <taxon>Streptophyta</taxon>
        <taxon>Embryophyta</taxon>
        <taxon>Tracheophyta</taxon>
        <taxon>Spermatophyta</taxon>
        <taxon>Magnoliopsida</taxon>
        <taxon>Liliopsida</taxon>
        <taxon>Poales</taxon>
        <taxon>Poaceae</taxon>
        <taxon>PACMAD clade</taxon>
        <taxon>Panicoideae</taxon>
        <taxon>Andropogonodae</taxon>
        <taxon>Andropogoneae</taxon>
        <taxon>Saccharinae</taxon>
        <taxon>Miscanthus</taxon>
    </lineage>
</organism>
<sequence>MEDHDDYGLREMVNDFGNAVNANLGSFDGSSPGLQDDMTTSTGPTEESSKFYRLLEEADNELYPECSTFSTLSFIVQMMNIKCLYDLSGNAMDALFTLFWKVIFGKSDKKRKRSSIVYLPLPIRDMLPADICLPIIELCNFFREICSKVLDVEILKRLDSSIAITLCKLEKIFPPSMFDVMMHLPIHLAQQAMTRINRPSHNDDSDDNNSNTQLQIFAKIGRRLIGNRYCEMEMNELNKAQAYVLKNCEEASPYTGIHKEYLRTQSTKNVDKSHEKEFFQWFKNHISTMYSKGDPSISDELFDLARGPDTRVTHFSSYMDNGWRFNTRDRDALFQAQNSGVFVKGDEGTGNKDYFGVLTDIVELLYGTHKVVLFKCEWWDVHTTRGVKEDKYGFIMINTTRRLSTDEPYVLASQAEQVYYVNDTQDPKWYVVCPEACQENEVIIVPNPNTIEDDDTSILDTPQVEAEAEGMPVAVEGNPILHYEGDVEDEDEQQESESDDSEGGEYMDSDDEDSESEEEIDND</sequence>
<dbReference type="AlphaFoldDB" id="A0A811RI53"/>
<evidence type="ECO:0000259" key="3">
    <source>
        <dbReference type="Pfam" id="PF13960"/>
    </source>
</evidence>
<feature type="domain" description="DUF4216" evidence="2">
    <location>
        <begin position="363"/>
        <end position="432"/>
    </location>
</feature>
<dbReference type="InterPro" id="IPR025452">
    <property type="entry name" value="DUF4218"/>
</dbReference>
<dbReference type="PANTHER" id="PTHR48258:SF3">
    <property type="entry name" value="FK506-BINDING PROTEIN 4-LIKE ISOFORM X1"/>
    <property type="match status" value="1"/>
</dbReference>
<feature type="compositionally biased region" description="Acidic residues" evidence="1">
    <location>
        <begin position="486"/>
        <end position="523"/>
    </location>
</feature>
<feature type="region of interest" description="Disordered" evidence="1">
    <location>
        <begin position="469"/>
        <end position="523"/>
    </location>
</feature>
<dbReference type="InterPro" id="IPR025312">
    <property type="entry name" value="DUF4216"/>
</dbReference>
<dbReference type="Pfam" id="PF13960">
    <property type="entry name" value="DUF4218"/>
    <property type="match status" value="1"/>
</dbReference>
<keyword evidence="5" id="KW-1185">Reference proteome</keyword>
<dbReference type="EMBL" id="CAJGYO010000015">
    <property type="protein sequence ID" value="CAD6269634.1"/>
    <property type="molecule type" value="Genomic_DNA"/>
</dbReference>